<gene>
    <name evidence="2" type="ORF">AVDCRST_MAG56-3543</name>
</gene>
<dbReference type="Pfam" id="PF23355">
    <property type="entry name" value="IFT52_GIFT"/>
    <property type="match status" value="1"/>
</dbReference>
<evidence type="ECO:0000313" key="2">
    <source>
        <dbReference type="EMBL" id="CAA9278411.1"/>
    </source>
</evidence>
<evidence type="ECO:0000259" key="1">
    <source>
        <dbReference type="Pfam" id="PF23355"/>
    </source>
</evidence>
<organism evidence="2">
    <name type="scientific">uncultured Cytophagales bacterium</name>
    <dbReference type="NCBI Taxonomy" id="158755"/>
    <lineage>
        <taxon>Bacteria</taxon>
        <taxon>Pseudomonadati</taxon>
        <taxon>Bacteroidota</taxon>
        <taxon>Sphingobacteriia</taxon>
        <taxon>Sphingobacteriales</taxon>
        <taxon>environmental samples</taxon>
    </lineage>
</organism>
<dbReference type="AlphaFoldDB" id="A0A6J4JF78"/>
<dbReference type="InterPro" id="IPR055458">
    <property type="entry name" value="IFT52_GIFT"/>
</dbReference>
<proteinExistence type="predicted"/>
<dbReference type="InterPro" id="IPR029062">
    <property type="entry name" value="Class_I_gatase-like"/>
</dbReference>
<dbReference type="EMBL" id="CADCTQ010000299">
    <property type="protein sequence ID" value="CAA9278411.1"/>
    <property type="molecule type" value="Genomic_DNA"/>
</dbReference>
<name>A0A6J4JF78_9SPHI</name>
<sequence>MYPTPTGLRYCPLADKCCPNSNRVYGDFARGRALRRVSGPFPPVGKVFVCSKPNAYPIPIPMKRLLLDYLRAGLQTTLQKNAKAAVLALAVSLLLLQANQLFAQPAGAKSQRIVVDVAHGQRFWKDAASLAGDTSATAVRVRYLNGELAKNAASLNATVNYLNAAITPAALAGCDVLFIHIPSAKYTPAETQAIGQYVRQGGSLFMVMDADFWSTLEQVNANELVGPFGITYKNNNPDGQSSGGYASAGKVSTKRFSIPYHGARIVEGGTPFCFSNQTEKNPFGVYAEAKNGGKIIAMGDGMASLYMNSWEGVNDYQCAPFMQDALAWLLK</sequence>
<dbReference type="SUPFAM" id="SSF52317">
    <property type="entry name" value="Class I glutamine amidotransferase-like"/>
    <property type="match status" value="1"/>
</dbReference>
<protein>
    <recommendedName>
        <fullName evidence="1">IFT52 GIFT domain-containing protein</fullName>
    </recommendedName>
</protein>
<reference evidence="2" key="1">
    <citation type="submission" date="2020-02" db="EMBL/GenBank/DDBJ databases">
        <authorList>
            <person name="Meier V. D."/>
        </authorList>
    </citation>
    <scope>NUCLEOTIDE SEQUENCE</scope>
    <source>
        <strain evidence="2">AVDCRST_MAG56</strain>
    </source>
</reference>
<feature type="domain" description="IFT52 GIFT" evidence="1">
    <location>
        <begin position="161"/>
        <end position="234"/>
    </location>
</feature>
<accession>A0A6J4JF78</accession>